<dbReference type="SUPFAM" id="SSF48264">
    <property type="entry name" value="Cytochrome P450"/>
    <property type="match status" value="1"/>
</dbReference>
<dbReference type="InterPro" id="IPR050364">
    <property type="entry name" value="Cytochrome_P450_fung"/>
</dbReference>
<comment type="cofactor">
    <cofactor evidence="6">
        <name>heme</name>
        <dbReference type="ChEBI" id="CHEBI:30413"/>
    </cofactor>
</comment>
<dbReference type="InterPro" id="IPR001128">
    <property type="entry name" value="Cyt_P450"/>
</dbReference>
<evidence type="ECO:0000256" key="7">
    <source>
        <dbReference type="RuleBase" id="RU000461"/>
    </source>
</evidence>
<keyword evidence="5 7" id="KW-0503">Monooxygenase</keyword>
<dbReference type="InterPro" id="IPR036396">
    <property type="entry name" value="Cyt_P450_sf"/>
</dbReference>
<evidence type="ECO:0000256" key="5">
    <source>
        <dbReference type="ARBA" id="ARBA00023033"/>
    </source>
</evidence>
<evidence type="ECO:0000256" key="2">
    <source>
        <dbReference type="ARBA" id="ARBA00022723"/>
    </source>
</evidence>
<dbReference type="Gene3D" id="1.10.630.10">
    <property type="entry name" value="Cytochrome P450"/>
    <property type="match status" value="1"/>
</dbReference>
<dbReference type="PANTHER" id="PTHR46300">
    <property type="entry name" value="P450, PUTATIVE (EUROFUNG)-RELATED-RELATED"/>
    <property type="match status" value="1"/>
</dbReference>
<dbReference type="InterPro" id="IPR017972">
    <property type="entry name" value="Cyt_P450_CS"/>
</dbReference>
<evidence type="ECO:0000256" key="3">
    <source>
        <dbReference type="ARBA" id="ARBA00023002"/>
    </source>
</evidence>
<comment type="caution">
    <text evidence="8">The sequence shown here is derived from an EMBL/GenBank/DDBJ whole genome shotgun (WGS) entry which is preliminary data.</text>
</comment>
<protein>
    <recommendedName>
        <fullName evidence="10">Cytochrome P450</fullName>
    </recommendedName>
</protein>
<sequence length="505" mass="56586">MGLGNLHQIPPQKPFLKFHEWSKQYGDLVSIKTGAGNLVIINNSKIVHELFDKRGAIYSNRPINHILTKHIWPGPEDKAILVLQYDDYYTRWRKTFNYIVSNAGIKRLLPLLEAEASNLCQKIHRGTSSYEDIVQSWSLAVPLVTTSGQRLDALPPGFGDDFIHSQEQVLKLATPGSAPLVDYFPCLKYLPEFMAAWKAEARRVRKLMSEDAMRFFSAGKEQYVKMREDPASVRVEGLIARLLREQDTPGLVKAERRFSDLELGYIGQAAVGAAVDTTSAVFKSLMCCFAAFPNVLKKAQEEVDLVAGNKPPTGDMLGKLVYLEACISEVLRWRPVTASALPHTLSQDDRYGDYVFPKGTTFVANAWTIHRNEHEYERPDDYMPERFVKHPYGFRRSNDAPETENDLEKSGRRALYVFGSGRRQCPGDKFAFAAVMLAASKVIWAFDVLPPPGGVDVSIKTGYKDGVVTEPVDPTVVFKFRDASREAALVEDGARTDGIAREMMG</sequence>
<keyword evidence="6 7" id="KW-0349">Heme</keyword>
<dbReference type="InterPro" id="IPR002401">
    <property type="entry name" value="Cyt_P450_E_grp-I"/>
</dbReference>
<reference evidence="8" key="1">
    <citation type="submission" date="2023-06" db="EMBL/GenBank/DDBJ databases">
        <authorList>
            <person name="Noh H."/>
        </authorList>
    </citation>
    <scope>NUCLEOTIDE SEQUENCE</scope>
    <source>
        <strain evidence="8">DUCC20226</strain>
    </source>
</reference>
<dbReference type="Pfam" id="PF00067">
    <property type="entry name" value="p450"/>
    <property type="match status" value="1"/>
</dbReference>
<dbReference type="PROSITE" id="PS00086">
    <property type="entry name" value="CYTOCHROME_P450"/>
    <property type="match status" value="1"/>
</dbReference>
<dbReference type="GO" id="GO:0005506">
    <property type="term" value="F:iron ion binding"/>
    <property type="evidence" value="ECO:0007669"/>
    <property type="project" value="InterPro"/>
</dbReference>
<comment type="similarity">
    <text evidence="1 7">Belongs to the cytochrome P450 family.</text>
</comment>
<name>A0AAD9S4B8_PHOAM</name>
<accession>A0AAD9S4B8</accession>
<feature type="binding site" description="axial binding residue" evidence="6">
    <location>
        <position position="425"/>
    </location>
    <ligand>
        <name>heme</name>
        <dbReference type="ChEBI" id="CHEBI:30413"/>
    </ligand>
    <ligandPart>
        <name>Fe</name>
        <dbReference type="ChEBI" id="CHEBI:18248"/>
    </ligandPart>
</feature>
<evidence type="ECO:0000256" key="1">
    <source>
        <dbReference type="ARBA" id="ARBA00010617"/>
    </source>
</evidence>
<dbReference type="AlphaFoldDB" id="A0AAD9S4B8"/>
<evidence type="ECO:0000256" key="4">
    <source>
        <dbReference type="ARBA" id="ARBA00023004"/>
    </source>
</evidence>
<dbReference type="PANTHER" id="PTHR46300:SF2">
    <property type="entry name" value="CYTOCHROME P450 MONOOXYGENASE ALNH-RELATED"/>
    <property type="match status" value="1"/>
</dbReference>
<organism evidence="8 9">
    <name type="scientific">Phomopsis amygdali</name>
    <name type="common">Fusicoccum amygdali</name>
    <dbReference type="NCBI Taxonomy" id="1214568"/>
    <lineage>
        <taxon>Eukaryota</taxon>
        <taxon>Fungi</taxon>
        <taxon>Dikarya</taxon>
        <taxon>Ascomycota</taxon>
        <taxon>Pezizomycotina</taxon>
        <taxon>Sordariomycetes</taxon>
        <taxon>Sordariomycetidae</taxon>
        <taxon>Diaporthales</taxon>
        <taxon>Diaporthaceae</taxon>
        <taxon>Diaporthe</taxon>
    </lineage>
</organism>
<dbReference type="GO" id="GO:0004497">
    <property type="term" value="F:monooxygenase activity"/>
    <property type="evidence" value="ECO:0007669"/>
    <property type="project" value="UniProtKB-KW"/>
</dbReference>
<keyword evidence="2 6" id="KW-0479">Metal-binding</keyword>
<evidence type="ECO:0000313" key="9">
    <source>
        <dbReference type="Proteomes" id="UP001265746"/>
    </source>
</evidence>
<dbReference type="EMBL" id="JAUJFL010000009">
    <property type="protein sequence ID" value="KAK2597774.1"/>
    <property type="molecule type" value="Genomic_DNA"/>
</dbReference>
<dbReference type="GO" id="GO:0020037">
    <property type="term" value="F:heme binding"/>
    <property type="evidence" value="ECO:0007669"/>
    <property type="project" value="InterPro"/>
</dbReference>
<dbReference type="PRINTS" id="PR00463">
    <property type="entry name" value="EP450I"/>
</dbReference>
<keyword evidence="9" id="KW-1185">Reference proteome</keyword>
<keyword evidence="3 7" id="KW-0560">Oxidoreductase</keyword>
<gene>
    <name evidence="8" type="ORF">N8I77_012538</name>
</gene>
<dbReference type="Proteomes" id="UP001265746">
    <property type="component" value="Unassembled WGS sequence"/>
</dbReference>
<dbReference type="GO" id="GO:0016705">
    <property type="term" value="F:oxidoreductase activity, acting on paired donors, with incorporation or reduction of molecular oxygen"/>
    <property type="evidence" value="ECO:0007669"/>
    <property type="project" value="InterPro"/>
</dbReference>
<evidence type="ECO:0000313" key="8">
    <source>
        <dbReference type="EMBL" id="KAK2597774.1"/>
    </source>
</evidence>
<keyword evidence="4 6" id="KW-0408">Iron</keyword>
<evidence type="ECO:0008006" key="10">
    <source>
        <dbReference type="Google" id="ProtNLM"/>
    </source>
</evidence>
<evidence type="ECO:0000256" key="6">
    <source>
        <dbReference type="PIRSR" id="PIRSR602401-1"/>
    </source>
</evidence>
<proteinExistence type="inferred from homology"/>